<sequence>MDGEKGRDLRRSSGKRHLRALSGHIAPSLSVLGNTVNGDGVEEEEGLERFKDVRGMWLSSNKGDGEISGSGTTGSGSEGDAGSLTRPPFTIVTTSAHHSRKKPKLQAKALDDCNAIDPAMVPRRLRSAINKRNSQSASPPMSDARKRHQHVSSGSQVSNINGSKKLKQIMSSDPFTKEEEEVAETLSSLASMAILPVPVVHTENGRSSEENSEAKAMSAALAVSKGEDAKSLLPCNINEVTNLSLKEADKAGPSMLEGVTVSGSQKFKPDMNGTAQSATKGTSLISGNEQVDHLTLRDAINPSKCTEASVHLLSGNGSSQPTQFDGPPGHNLENGIWPFGSVTGENKLQSFKPMTDGSLQNVHRQVITPSMQPGLLVAGQGHSAKSSSSKAAMWPDIACTSSSGPSTCKKTPAEKLPPLLVDKKQPWKKCAIHLHISHLIQNHQNIEKRCMFSLPPGKLDVKEGVSSSAQPANGSSVGPRNGITTMAMSGTDCSVIERNLHEPRTHVLVDKRFLQVQQAPASASAGAYPQPKPGCDFSSTSTTVDSNNPGNSVKLHGQFPVPFQVQHHTMFPFPFPHGPYTAAFPDQLAAVANQQMQLQLPHYMSSPLYGSHMVHPGMKHQHQHQHQHHQQQQQQQQMWQAHMAHYRQPKWQNGRPHDSLPPLLPSGQASSAPAAEVPAGAAYHHPPHQHQFLSIPLSMTTPSSNRQQQLDNGGFRPEGPIPMQLLCNVQHM</sequence>
<name>A0ACB7UVJ0_DIOAL</name>
<evidence type="ECO:0000313" key="1">
    <source>
        <dbReference type="EMBL" id="KAH7664790.1"/>
    </source>
</evidence>
<keyword evidence="2" id="KW-1185">Reference proteome</keyword>
<protein>
    <submittedName>
        <fullName evidence="1">GAF-like domain-containing protein</fullName>
    </submittedName>
</protein>
<comment type="caution">
    <text evidence="1">The sequence shown here is derived from an EMBL/GenBank/DDBJ whole genome shotgun (WGS) entry which is preliminary data.</text>
</comment>
<organism evidence="1 2">
    <name type="scientific">Dioscorea alata</name>
    <name type="common">Purple yam</name>
    <dbReference type="NCBI Taxonomy" id="55571"/>
    <lineage>
        <taxon>Eukaryota</taxon>
        <taxon>Viridiplantae</taxon>
        <taxon>Streptophyta</taxon>
        <taxon>Embryophyta</taxon>
        <taxon>Tracheophyta</taxon>
        <taxon>Spermatophyta</taxon>
        <taxon>Magnoliopsida</taxon>
        <taxon>Liliopsida</taxon>
        <taxon>Dioscoreales</taxon>
        <taxon>Dioscoreaceae</taxon>
        <taxon>Dioscorea</taxon>
    </lineage>
</organism>
<accession>A0ACB7UVJ0</accession>
<dbReference type="Proteomes" id="UP000827976">
    <property type="component" value="Chromosome 14"/>
</dbReference>
<evidence type="ECO:0000313" key="2">
    <source>
        <dbReference type="Proteomes" id="UP000827976"/>
    </source>
</evidence>
<dbReference type="EMBL" id="CM037024">
    <property type="protein sequence ID" value="KAH7664790.1"/>
    <property type="molecule type" value="Genomic_DNA"/>
</dbReference>
<gene>
    <name evidence="1" type="ORF">IHE45_14G142900</name>
</gene>
<proteinExistence type="predicted"/>
<reference evidence="2" key="1">
    <citation type="journal article" date="2022" name="Nat. Commun.">
        <title>Chromosome evolution and the genetic basis of agronomically important traits in greater yam.</title>
        <authorList>
            <person name="Bredeson J.V."/>
            <person name="Lyons J.B."/>
            <person name="Oniyinde I.O."/>
            <person name="Okereke N.R."/>
            <person name="Kolade O."/>
            <person name="Nnabue I."/>
            <person name="Nwadili C.O."/>
            <person name="Hribova E."/>
            <person name="Parker M."/>
            <person name="Nwogha J."/>
            <person name="Shu S."/>
            <person name="Carlson J."/>
            <person name="Kariba R."/>
            <person name="Muthemba S."/>
            <person name="Knop K."/>
            <person name="Barton G.J."/>
            <person name="Sherwood A.V."/>
            <person name="Lopez-Montes A."/>
            <person name="Asiedu R."/>
            <person name="Jamnadass R."/>
            <person name="Muchugi A."/>
            <person name="Goodstein D."/>
            <person name="Egesi C.N."/>
            <person name="Featherston J."/>
            <person name="Asfaw A."/>
            <person name="Simpson G.G."/>
            <person name="Dolezel J."/>
            <person name="Hendre P.S."/>
            <person name="Van Deynze A."/>
            <person name="Kumar P.L."/>
            <person name="Obidiegwu J.E."/>
            <person name="Bhattacharjee R."/>
            <person name="Rokhsar D.S."/>
        </authorList>
    </citation>
    <scope>NUCLEOTIDE SEQUENCE [LARGE SCALE GENOMIC DNA]</scope>
    <source>
        <strain evidence="2">cv. TDa95/00328</strain>
    </source>
</reference>